<reference evidence="1" key="1">
    <citation type="submission" date="2013-07" db="EMBL/GenBank/DDBJ databases">
        <title>The genome of Eucalyptus grandis.</title>
        <authorList>
            <person name="Schmutz J."/>
            <person name="Hayes R."/>
            <person name="Myburg A."/>
            <person name="Tuskan G."/>
            <person name="Grattapaglia D."/>
            <person name="Rokhsar D.S."/>
        </authorList>
    </citation>
    <scope>NUCLEOTIDE SEQUENCE</scope>
    <source>
        <tissue evidence="1">Leaf extractions</tissue>
    </source>
</reference>
<dbReference type="AlphaFoldDB" id="A0A059CL42"/>
<name>A0A059CL42_EUCGR</name>
<protein>
    <submittedName>
        <fullName evidence="1">Uncharacterized protein</fullName>
    </submittedName>
</protein>
<gene>
    <name evidence="1" type="ORF">EUGRSUZ_C00104</name>
</gene>
<organism evidence="1">
    <name type="scientific">Eucalyptus grandis</name>
    <name type="common">Flooded gum</name>
    <dbReference type="NCBI Taxonomy" id="71139"/>
    <lineage>
        <taxon>Eukaryota</taxon>
        <taxon>Viridiplantae</taxon>
        <taxon>Streptophyta</taxon>
        <taxon>Embryophyta</taxon>
        <taxon>Tracheophyta</taxon>
        <taxon>Spermatophyta</taxon>
        <taxon>Magnoliopsida</taxon>
        <taxon>eudicotyledons</taxon>
        <taxon>Gunneridae</taxon>
        <taxon>Pentapetalae</taxon>
        <taxon>rosids</taxon>
        <taxon>malvids</taxon>
        <taxon>Myrtales</taxon>
        <taxon>Myrtaceae</taxon>
        <taxon>Myrtoideae</taxon>
        <taxon>Eucalypteae</taxon>
        <taxon>Eucalyptus</taxon>
    </lineage>
</organism>
<dbReference type="Gramene" id="KCW78640">
    <property type="protein sequence ID" value="KCW78640"/>
    <property type="gene ID" value="EUGRSUZ_C00104"/>
</dbReference>
<accession>A0A059CL42</accession>
<dbReference type="OMA" id="LAYEFCV"/>
<proteinExistence type="predicted"/>
<dbReference type="InParanoid" id="A0A059CL42"/>
<evidence type="ECO:0000313" key="1">
    <source>
        <dbReference type="EMBL" id="KCW78640.1"/>
    </source>
</evidence>
<dbReference type="EMBL" id="KK198755">
    <property type="protein sequence ID" value="KCW78640.1"/>
    <property type="molecule type" value="Genomic_DNA"/>
</dbReference>
<sequence>MAAASGDGEAETLLSTFDQIYDVKDFERGAAEIQSLRLSCDAEVKRREALEIACDGLRRGSFSSRVWQS</sequence>